<reference evidence="2 3" key="1">
    <citation type="submission" date="2021-08" db="EMBL/GenBank/DDBJ databases">
        <title>Caldovatus sediminis gen. nov., sp. nov., a moderately thermophilic bacterium isolated from a hot spring.</title>
        <authorList>
            <person name="Hu C.-J."/>
            <person name="Li W.-J."/>
            <person name="Xian W.-D."/>
        </authorList>
    </citation>
    <scope>NUCLEOTIDE SEQUENCE [LARGE SCALE GENOMIC DNA]</scope>
    <source>
        <strain evidence="2 3">SYSU G05006</strain>
    </source>
</reference>
<comment type="caution">
    <text evidence="2">The sequence shown here is derived from an EMBL/GenBank/DDBJ whole genome shotgun (WGS) entry which is preliminary data.</text>
</comment>
<evidence type="ECO:0000256" key="1">
    <source>
        <dbReference type="SAM" id="MobiDB-lite"/>
    </source>
</evidence>
<feature type="compositionally biased region" description="Low complexity" evidence="1">
    <location>
        <begin position="68"/>
        <end position="82"/>
    </location>
</feature>
<protein>
    <submittedName>
        <fullName evidence="2">Uncharacterized protein</fullName>
    </submittedName>
</protein>
<organism evidence="2 3">
    <name type="scientific">Caldovatus aquaticus</name>
    <dbReference type="NCBI Taxonomy" id="2865671"/>
    <lineage>
        <taxon>Bacteria</taxon>
        <taxon>Pseudomonadati</taxon>
        <taxon>Pseudomonadota</taxon>
        <taxon>Alphaproteobacteria</taxon>
        <taxon>Acetobacterales</taxon>
        <taxon>Roseomonadaceae</taxon>
        <taxon>Caldovatus</taxon>
    </lineage>
</organism>
<feature type="non-terminal residue" evidence="2">
    <location>
        <position position="82"/>
    </location>
</feature>
<feature type="region of interest" description="Disordered" evidence="1">
    <location>
        <begin position="42"/>
        <end position="82"/>
    </location>
</feature>
<evidence type="ECO:0000313" key="3">
    <source>
        <dbReference type="Proteomes" id="UP001519924"/>
    </source>
</evidence>
<evidence type="ECO:0000313" key="2">
    <source>
        <dbReference type="EMBL" id="MBW8271242.1"/>
    </source>
</evidence>
<sequence>MTTTLVPARLRHRVRLLPALILVLAAAFAARAEALWRAATAQPAPGGGTAQGGVPAARPGGPAPPSRPAAVARPAPAALVQA</sequence>
<dbReference type="Proteomes" id="UP001519924">
    <property type="component" value="Unassembled WGS sequence"/>
</dbReference>
<keyword evidence="3" id="KW-1185">Reference proteome</keyword>
<name>A0ABS7F6K4_9PROT</name>
<dbReference type="EMBL" id="JAHZUY010000080">
    <property type="protein sequence ID" value="MBW8271242.1"/>
    <property type="molecule type" value="Genomic_DNA"/>
</dbReference>
<proteinExistence type="predicted"/>
<accession>A0ABS7F6K4</accession>
<gene>
    <name evidence="2" type="ORF">K1J50_17335</name>
</gene>